<evidence type="ECO:0000256" key="3">
    <source>
        <dbReference type="ARBA" id="ARBA00022737"/>
    </source>
</evidence>
<accession>A0A1I8NNX2</accession>
<dbReference type="OrthoDB" id="6020543at2759"/>
<keyword evidence="10" id="KW-1185">Reference proteome</keyword>
<dbReference type="InterPro" id="IPR036508">
    <property type="entry name" value="Chitin-bd_dom_sf"/>
</dbReference>
<feature type="compositionally biased region" description="Acidic residues" evidence="6">
    <location>
        <begin position="83"/>
        <end position="106"/>
    </location>
</feature>
<evidence type="ECO:0000256" key="6">
    <source>
        <dbReference type="SAM" id="MobiDB-lite"/>
    </source>
</evidence>
<evidence type="ECO:0000313" key="9">
    <source>
        <dbReference type="EnsemblMetazoa" id="SCAU000737-PA"/>
    </source>
</evidence>
<gene>
    <name evidence="9" type="primary">106093571</name>
</gene>
<feature type="compositionally biased region" description="Acidic residues" evidence="6">
    <location>
        <begin position="352"/>
        <end position="375"/>
    </location>
</feature>
<dbReference type="STRING" id="35570.A0A1I8NNX2"/>
<dbReference type="VEuPathDB" id="VectorBase:SCAU000737"/>
<sequence length="536" mass="59478">MTNTLPLLAICFVCLMGRLVNSETFDECEGADDGTYVSSFGSCSAFIYCDGDESVLDDCGNGFFFNGEECDYEENVQCALDEIDNEGGNGEEEPEEPEGEPEETPDEQTSKATPAPSTAATLPAEQPATGEIVDVPPIVRDSCPFSDDPNQIVLITNSNSCSDYYVCYHGNAIGMHCMDHLHFNTATGKCDFPENAKCKLANQAPSEFNKCLPHMSEFFPHPNKCNYFYYCIKGYQTLQQCPFYYGWDIERRTCVHMSQAKCYNGNKKNMTNTLPLLAICFVCLMGRLVNSETFDECEGADDGTYVSSFGSCSAFIYCDGDESVLDDCGNGFFFNGEECDYEENVQCALDEIDNEGGNGEEEPEEPEGEPEETPDEQTSKATPAPSTAATLPAEQPATGEIVDVPPIVRDSCPFSDDPNQIVLITNSNSCSDYYVCYHGNAIGMHCMDHLHFNTATGKCDFPENAKCKLANQAPSEFNKCLPHMSEFFPHPNKCNYFYYCIKGYQTLQQCPFYYGWDIERRTCVHMSQAKCYNGNA</sequence>
<evidence type="ECO:0000313" key="10">
    <source>
        <dbReference type="Proteomes" id="UP000095300"/>
    </source>
</evidence>
<feature type="domain" description="Chitin-binding type-2" evidence="8">
    <location>
        <begin position="409"/>
        <end position="469"/>
    </location>
</feature>
<keyword evidence="1" id="KW-0147">Chitin-binding</keyword>
<organism evidence="9 10">
    <name type="scientific">Stomoxys calcitrans</name>
    <name type="common">Stable fly</name>
    <name type="synonym">Conops calcitrans</name>
    <dbReference type="NCBI Taxonomy" id="35570"/>
    <lineage>
        <taxon>Eukaryota</taxon>
        <taxon>Metazoa</taxon>
        <taxon>Ecdysozoa</taxon>
        <taxon>Arthropoda</taxon>
        <taxon>Hexapoda</taxon>
        <taxon>Insecta</taxon>
        <taxon>Pterygota</taxon>
        <taxon>Neoptera</taxon>
        <taxon>Endopterygota</taxon>
        <taxon>Diptera</taxon>
        <taxon>Brachycera</taxon>
        <taxon>Muscomorpha</taxon>
        <taxon>Muscoidea</taxon>
        <taxon>Muscidae</taxon>
        <taxon>Stomoxys</taxon>
    </lineage>
</organism>
<keyword evidence="5" id="KW-0325">Glycoprotein</keyword>
<keyword evidence="2 7" id="KW-0732">Signal</keyword>
<feature type="chain" id="PRO_5009325272" description="Chitin-binding type-2 domain-containing protein" evidence="7">
    <location>
        <begin position="23"/>
        <end position="536"/>
    </location>
</feature>
<dbReference type="PROSITE" id="PS50940">
    <property type="entry name" value="CHIT_BIND_II"/>
    <property type="match status" value="6"/>
</dbReference>
<dbReference type="EnsemblMetazoa" id="SCAU000737-RA">
    <property type="protein sequence ID" value="SCAU000737-PA"/>
    <property type="gene ID" value="SCAU000737"/>
</dbReference>
<feature type="domain" description="Chitin-binding type-2" evidence="8">
    <location>
        <begin position="208"/>
        <end position="264"/>
    </location>
</feature>
<dbReference type="AlphaFoldDB" id="A0A1I8NNX2"/>
<dbReference type="Gene3D" id="2.170.140.10">
    <property type="entry name" value="Chitin binding domain"/>
    <property type="match status" value="6"/>
</dbReference>
<feature type="domain" description="Chitin-binding type-2" evidence="8">
    <location>
        <begin position="140"/>
        <end position="200"/>
    </location>
</feature>
<dbReference type="Pfam" id="PF01607">
    <property type="entry name" value="CBM_14"/>
    <property type="match status" value="6"/>
</dbReference>
<feature type="domain" description="Chitin-binding type-2" evidence="8">
    <location>
        <begin position="477"/>
        <end position="533"/>
    </location>
</feature>
<evidence type="ECO:0000256" key="4">
    <source>
        <dbReference type="ARBA" id="ARBA00023157"/>
    </source>
</evidence>
<protein>
    <recommendedName>
        <fullName evidence="8">Chitin-binding type-2 domain-containing protein</fullName>
    </recommendedName>
</protein>
<keyword evidence="3" id="KW-0677">Repeat</keyword>
<dbReference type="GO" id="GO:0008061">
    <property type="term" value="F:chitin binding"/>
    <property type="evidence" value="ECO:0007669"/>
    <property type="project" value="UniProtKB-KW"/>
</dbReference>
<dbReference type="Proteomes" id="UP000095300">
    <property type="component" value="Unassembled WGS sequence"/>
</dbReference>
<dbReference type="InterPro" id="IPR002557">
    <property type="entry name" value="Chitin-bd_dom"/>
</dbReference>
<reference evidence="9" key="1">
    <citation type="submission" date="2020-05" db="UniProtKB">
        <authorList>
            <consortium name="EnsemblMetazoa"/>
        </authorList>
    </citation>
    <scope>IDENTIFICATION</scope>
    <source>
        <strain evidence="9">USDA</strain>
    </source>
</reference>
<keyword evidence="4" id="KW-1015">Disulfide bond</keyword>
<feature type="compositionally biased region" description="Low complexity" evidence="6">
    <location>
        <begin position="381"/>
        <end position="393"/>
    </location>
</feature>
<dbReference type="SUPFAM" id="SSF57625">
    <property type="entry name" value="Invertebrate chitin-binding proteins"/>
    <property type="match status" value="6"/>
</dbReference>
<feature type="region of interest" description="Disordered" evidence="6">
    <location>
        <begin position="352"/>
        <end position="399"/>
    </location>
</feature>
<dbReference type="GO" id="GO:0005576">
    <property type="term" value="C:extracellular region"/>
    <property type="evidence" value="ECO:0007669"/>
    <property type="project" value="InterPro"/>
</dbReference>
<evidence type="ECO:0000256" key="7">
    <source>
        <dbReference type="SAM" id="SignalP"/>
    </source>
</evidence>
<dbReference type="PANTHER" id="PTHR23301:SF0">
    <property type="entry name" value="CHITIN-BINDING TYPE-2 DOMAIN-CONTAINING PROTEIN-RELATED"/>
    <property type="match status" value="1"/>
</dbReference>
<dbReference type="SMART" id="SM00494">
    <property type="entry name" value="ChtBD2"/>
    <property type="match status" value="6"/>
</dbReference>
<evidence type="ECO:0000256" key="2">
    <source>
        <dbReference type="ARBA" id="ARBA00022729"/>
    </source>
</evidence>
<name>A0A1I8NNX2_STOCA</name>
<feature type="signal peptide" evidence="7">
    <location>
        <begin position="1"/>
        <end position="22"/>
    </location>
</feature>
<evidence type="ECO:0000256" key="5">
    <source>
        <dbReference type="ARBA" id="ARBA00023180"/>
    </source>
</evidence>
<proteinExistence type="predicted"/>
<feature type="domain" description="Chitin-binding type-2" evidence="8">
    <location>
        <begin position="294"/>
        <end position="349"/>
    </location>
</feature>
<feature type="compositionally biased region" description="Low complexity" evidence="6">
    <location>
        <begin position="112"/>
        <end position="124"/>
    </location>
</feature>
<feature type="region of interest" description="Disordered" evidence="6">
    <location>
        <begin position="83"/>
        <end position="130"/>
    </location>
</feature>
<feature type="domain" description="Chitin-binding type-2" evidence="8">
    <location>
        <begin position="25"/>
        <end position="80"/>
    </location>
</feature>
<evidence type="ECO:0000259" key="8">
    <source>
        <dbReference type="PROSITE" id="PS50940"/>
    </source>
</evidence>
<dbReference type="PANTHER" id="PTHR23301">
    <property type="entry name" value="CHITIN BINDING PERITROPHIN-A"/>
    <property type="match status" value="1"/>
</dbReference>
<dbReference type="InterPro" id="IPR051940">
    <property type="entry name" value="Chitin_bind-dev_reg"/>
</dbReference>
<evidence type="ECO:0000256" key="1">
    <source>
        <dbReference type="ARBA" id="ARBA00022669"/>
    </source>
</evidence>